<dbReference type="Proteomes" id="UP000197535">
    <property type="component" value="Unassembled WGS sequence"/>
</dbReference>
<protein>
    <submittedName>
        <fullName evidence="1">Uncharacterized protein</fullName>
    </submittedName>
</protein>
<evidence type="ECO:0000313" key="2">
    <source>
        <dbReference type="Proteomes" id="UP000197535"/>
    </source>
</evidence>
<name>A0A254T8P2_9BURK</name>
<evidence type="ECO:0000313" key="1">
    <source>
        <dbReference type="EMBL" id="OWW19021.1"/>
    </source>
</evidence>
<dbReference type="EMBL" id="LSTO01000001">
    <property type="protein sequence ID" value="OWW19021.1"/>
    <property type="molecule type" value="Genomic_DNA"/>
</dbReference>
<accession>A0A254T8P2</accession>
<gene>
    <name evidence="1" type="ORF">AYR66_05470</name>
</gene>
<reference evidence="1 2" key="1">
    <citation type="submission" date="2016-02" db="EMBL/GenBank/DDBJ databases">
        <authorList>
            <person name="Wen L."/>
            <person name="He K."/>
            <person name="Yang H."/>
        </authorList>
    </citation>
    <scope>NUCLEOTIDE SEQUENCE [LARGE SCALE GENOMIC DNA]</scope>
    <source>
        <strain evidence="1 2">TSA40</strain>
    </source>
</reference>
<keyword evidence="2" id="KW-1185">Reference proteome</keyword>
<dbReference type="AlphaFoldDB" id="A0A254T8P2"/>
<organism evidence="1 2">
    <name type="scientific">Noviherbaspirillum denitrificans</name>
    <dbReference type="NCBI Taxonomy" id="1968433"/>
    <lineage>
        <taxon>Bacteria</taxon>
        <taxon>Pseudomonadati</taxon>
        <taxon>Pseudomonadota</taxon>
        <taxon>Betaproteobacteria</taxon>
        <taxon>Burkholderiales</taxon>
        <taxon>Oxalobacteraceae</taxon>
        <taxon>Noviherbaspirillum</taxon>
    </lineage>
</organism>
<comment type="caution">
    <text evidence="1">The sequence shown here is derived from an EMBL/GenBank/DDBJ whole genome shotgun (WGS) entry which is preliminary data.</text>
</comment>
<proteinExistence type="predicted"/>
<sequence>MTALPSVSASAACTKATSGFSGASSVACPLPNGSSIWARPGPSARSLPARLRVGTKGQPKAPAIRRSVIVRLVQSGSLVSSSAKCRTSTCDGAGAG</sequence>